<protein>
    <submittedName>
        <fullName evidence="11">Gd-like protein</fullName>
    </submittedName>
</protein>
<reference evidence="11" key="1">
    <citation type="journal article" date="2014" name="BMC Genomics">
        <title>Genomic insights into the serine protease gene family and expression profile analysis in the planthopper, Nilaparvata lugens.</title>
        <authorList>
            <person name="Bao Y.Y."/>
            <person name="Qin X."/>
            <person name="Yu B."/>
            <person name="Chen L.B."/>
            <person name="Wang Z.C."/>
            <person name="Zhang C.X."/>
        </authorList>
    </citation>
    <scope>NUCLEOTIDE SEQUENCE</scope>
</reference>
<dbReference type="Gene3D" id="2.40.10.10">
    <property type="entry name" value="Trypsin-like serine proteases"/>
    <property type="match status" value="1"/>
</dbReference>
<dbReference type="PROSITE" id="PS00134">
    <property type="entry name" value="TRYPSIN_HIS"/>
    <property type="match status" value="1"/>
</dbReference>
<keyword evidence="4 9" id="KW-0732">Signal</keyword>
<evidence type="ECO:0000256" key="7">
    <source>
        <dbReference type="ARBA" id="ARBA00023145"/>
    </source>
</evidence>
<dbReference type="InterPro" id="IPR018114">
    <property type="entry name" value="TRYPSIN_HIS"/>
</dbReference>
<dbReference type="InterPro" id="IPR051333">
    <property type="entry name" value="CLIP_Serine_Protease"/>
</dbReference>
<dbReference type="SMART" id="SM00020">
    <property type="entry name" value="Tryp_SPc"/>
    <property type="match status" value="1"/>
</dbReference>
<name>A0A068F4D9_NILLU</name>
<evidence type="ECO:0000313" key="11">
    <source>
        <dbReference type="EMBL" id="AID60301.1"/>
    </source>
</evidence>
<organism evidence="11">
    <name type="scientific">Nilaparvata lugens</name>
    <name type="common">Brown planthopper</name>
    <dbReference type="NCBI Taxonomy" id="108931"/>
    <lineage>
        <taxon>Eukaryota</taxon>
        <taxon>Metazoa</taxon>
        <taxon>Ecdysozoa</taxon>
        <taxon>Arthropoda</taxon>
        <taxon>Hexapoda</taxon>
        <taxon>Insecta</taxon>
        <taxon>Pterygota</taxon>
        <taxon>Neoptera</taxon>
        <taxon>Paraneoptera</taxon>
        <taxon>Hemiptera</taxon>
        <taxon>Auchenorrhyncha</taxon>
        <taxon>Fulgoroidea</taxon>
        <taxon>Delphacidae</taxon>
        <taxon>Delphacinae</taxon>
        <taxon>Nilaparvata</taxon>
    </lineage>
</organism>
<evidence type="ECO:0000256" key="1">
    <source>
        <dbReference type="ARBA" id="ARBA00004613"/>
    </source>
</evidence>
<dbReference type="PANTHER" id="PTHR24260:SF143">
    <property type="entry name" value="SERINE PROTEASE GD-LIKE PROTEIN"/>
    <property type="match status" value="1"/>
</dbReference>
<feature type="chain" id="PRO_5001651576" evidence="9">
    <location>
        <begin position="18"/>
        <end position="441"/>
    </location>
</feature>
<feature type="domain" description="Peptidase S1" evidence="10">
    <location>
        <begin position="190"/>
        <end position="441"/>
    </location>
</feature>
<evidence type="ECO:0000256" key="3">
    <source>
        <dbReference type="ARBA" id="ARBA00022670"/>
    </source>
</evidence>
<evidence type="ECO:0000259" key="10">
    <source>
        <dbReference type="PROSITE" id="PS50240"/>
    </source>
</evidence>
<dbReference type="Pfam" id="PF00089">
    <property type="entry name" value="Trypsin"/>
    <property type="match status" value="1"/>
</dbReference>
<dbReference type="FunFam" id="2.40.10.10:FF:000146">
    <property type="entry name" value="Serine protease 53"/>
    <property type="match status" value="1"/>
</dbReference>
<feature type="signal peptide" evidence="9">
    <location>
        <begin position="1"/>
        <end position="17"/>
    </location>
</feature>
<keyword evidence="6" id="KW-0720">Serine protease</keyword>
<evidence type="ECO:0000256" key="9">
    <source>
        <dbReference type="SAM" id="SignalP"/>
    </source>
</evidence>
<evidence type="ECO:0000256" key="4">
    <source>
        <dbReference type="ARBA" id="ARBA00022729"/>
    </source>
</evidence>
<dbReference type="SUPFAM" id="SSF50494">
    <property type="entry name" value="Trypsin-like serine proteases"/>
    <property type="match status" value="1"/>
</dbReference>
<keyword evidence="8" id="KW-1015">Disulfide bond</keyword>
<dbReference type="CDD" id="cd00190">
    <property type="entry name" value="Tryp_SPc"/>
    <property type="match status" value="1"/>
</dbReference>
<evidence type="ECO:0000256" key="2">
    <source>
        <dbReference type="ARBA" id="ARBA00022525"/>
    </source>
</evidence>
<dbReference type="GO" id="GO:0004252">
    <property type="term" value="F:serine-type endopeptidase activity"/>
    <property type="evidence" value="ECO:0007669"/>
    <property type="project" value="InterPro"/>
</dbReference>
<dbReference type="PRINTS" id="PR00722">
    <property type="entry name" value="CHYMOTRYPSIN"/>
</dbReference>
<dbReference type="EMBL" id="KJ512078">
    <property type="protein sequence ID" value="AID60301.1"/>
    <property type="molecule type" value="mRNA"/>
</dbReference>
<proteinExistence type="evidence at transcript level"/>
<evidence type="ECO:0000256" key="6">
    <source>
        <dbReference type="ARBA" id="ARBA00022825"/>
    </source>
</evidence>
<dbReference type="Pfam" id="PF16030">
    <property type="entry name" value="GD_N"/>
    <property type="match status" value="1"/>
</dbReference>
<keyword evidence="7" id="KW-0865">Zymogen</keyword>
<dbReference type="InterPro" id="IPR043504">
    <property type="entry name" value="Peptidase_S1_PA_chymotrypsin"/>
</dbReference>
<dbReference type="InterPro" id="IPR031986">
    <property type="entry name" value="GD_N"/>
</dbReference>
<dbReference type="GO" id="GO:0005576">
    <property type="term" value="C:extracellular region"/>
    <property type="evidence" value="ECO:0007669"/>
    <property type="project" value="UniProtKB-SubCell"/>
</dbReference>
<dbReference type="GO" id="GO:0006508">
    <property type="term" value="P:proteolysis"/>
    <property type="evidence" value="ECO:0007669"/>
    <property type="project" value="UniProtKB-KW"/>
</dbReference>
<dbReference type="InterPro" id="IPR009003">
    <property type="entry name" value="Peptidase_S1_PA"/>
</dbReference>
<keyword evidence="2" id="KW-0964">Secreted</keyword>
<dbReference type="AlphaFoldDB" id="A0A068F4D9"/>
<comment type="subcellular location">
    <subcellularLocation>
        <location evidence="1">Secreted</location>
    </subcellularLocation>
</comment>
<keyword evidence="5" id="KW-0378">Hydrolase</keyword>
<dbReference type="OrthoDB" id="8170759at2759"/>
<dbReference type="InterPro" id="IPR001314">
    <property type="entry name" value="Peptidase_S1A"/>
</dbReference>
<sequence>MVANFLWALLLINLVGTFSVPYSPCPDVFIYKWMNNSGPWVGLITAPPPPKVMQLKLDVYLYLTAALPTKYAGILELYEPKSIIVKRLVLREFLPIKYVIQFPLVNPLPTVKNITFNGKTLCLGPKVIAPVVTTIHLEHTLYPPLGTMEQVPARPPNIIPNGAATRINLGPEYVEDNEECGRAIKVNPLIIGGSSIERGSWPWLVAVYMIDALGIKFHCSGTLITSKHVITAAHCVSHDSTGVLTEDSVFIYLGKFNLKQWTEPGSVLKPATKISIHPDYNRSTYSADIAVIEFEAMKAWTNNIRPACLWSRTSKIEPFLGQTGMIAGWGHNIASAEKLQIPHSLQVPVVSQEECIRSFSDFRHIMTEQSLCAGSRNGTGPCNGDSGSGLLMLNTNTYQWELRAIVSISLLNATAQTCDLTKYFLLTDVAKYRYWILSLME</sequence>
<evidence type="ECO:0000256" key="8">
    <source>
        <dbReference type="ARBA" id="ARBA00023157"/>
    </source>
</evidence>
<evidence type="ECO:0000256" key="5">
    <source>
        <dbReference type="ARBA" id="ARBA00022801"/>
    </source>
</evidence>
<dbReference type="PROSITE" id="PS50240">
    <property type="entry name" value="TRYPSIN_DOM"/>
    <property type="match status" value="1"/>
</dbReference>
<dbReference type="InterPro" id="IPR001254">
    <property type="entry name" value="Trypsin_dom"/>
</dbReference>
<dbReference type="PANTHER" id="PTHR24260">
    <property type="match status" value="1"/>
</dbReference>
<accession>A0A068F4D9</accession>
<reference evidence="11" key="2">
    <citation type="submission" date="2014-02" db="EMBL/GenBank/DDBJ databases">
        <authorList>
            <person name="Bao Y.-Y."/>
            <person name="Zhang C.-X."/>
        </authorList>
    </citation>
    <scope>NUCLEOTIDE SEQUENCE</scope>
</reference>
<keyword evidence="3" id="KW-0645">Protease</keyword>